<name>A0A7X0IKC1_9ACTN</name>
<comment type="caution">
    <text evidence="9">The sequence shown here is derived from an EMBL/GenBank/DDBJ whole genome shotgun (WGS) entry which is preliminary data.</text>
</comment>
<keyword evidence="3" id="KW-1003">Cell membrane</keyword>
<dbReference type="PANTHER" id="PTHR23517">
    <property type="entry name" value="RESISTANCE PROTEIN MDTM, PUTATIVE-RELATED-RELATED"/>
    <property type="match status" value="1"/>
</dbReference>
<protein>
    <submittedName>
        <fullName evidence="9">MFS family permease</fullName>
    </submittedName>
</protein>
<dbReference type="SUPFAM" id="SSF103473">
    <property type="entry name" value="MFS general substrate transporter"/>
    <property type="match status" value="1"/>
</dbReference>
<keyword evidence="10" id="KW-1185">Reference proteome</keyword>
<feature type="transmembrane region" description="Helical" evidence="8">
    <location>
        <begin position="236"/>
        <end position="259"/>
    </location>
</feature>
<dbReference type="EMBL" id="JACHIU010000001">
    <property type="protein sequence ID" value="MBB6475573.1"/>
    <property type="molecule type" value="Genomic_DNA"/>
</dbReference>
<feature type="transmembrane region" description="Helical" evidence="8">
    <location>
        <begin position="189"/>
        <end position="208"/>
    </location>
</feature>
<evidence type="ECO:0000256" key="6">
    <source>
        <dbReference type="ARBA" id="ARBA00023136"/>
    </source>
</evidence>
<feature type="transmembrane region" description="Helical" evidence="8">
    <location>
        <begin position="395"/>
        <end position="416"/>
    </location>
</feature>
<evidence type="ECO:0000256" key="1">
    <source>
        <dbReference type="ARBA" id="ARBA00004651"/>
    </source>
</evidence>
<accession>A0A7X0IKC1</accession>
<dbReference type="InterPro" id="IPR050171">
    <property type="entry name" value="MFS_Transporters"/>
</dbReference>
<dbReference type="Gene3D" id="1.20.1250.20">
    <property type="entry name" value="MFS general substrate transporter like domains"/>
    <property type="match status" value="1"/>
</dbReference>
<comment type="subcellular location">
    <subcellularLocation>
        <location evidence="1">Cell membrane</location>
        <topology evidence="1">Multi-pass membrane protein</topology>
    </subcellularLocation>
</comment>
<dbReference type="RefSeq" id="WP_184985000.1">
    <property type="nucleotide sequence ID" value="NZ_BAAALO010000081.1"/>
</dbReference>
<evidence type="ECO:0000256" key="8">
    <source>
        <dbReference type="SAM" id="Phobius"/>
    </source>
</evidence>
<gene>
    <name evidence="9" type="ORF">BJ992_005004</name>
</gene>
<keyword evidence="6 8" id="KW-0472">Membrane</keyword>
<feature type="region of interest" description="Disordered" evidence="7">
    <location>
        <begin position="1"/>
        <end position="20"/>
    </location>
</feature>
<dbReference type="GO" id="GO:0005886">
    <property type="term" value="C:plasma membrane"/>
    <property type="evidence" value="ECO:0007669"/>
    <property type="project" value="UniProtKB-SubCell"/>
</dbReference>
<dbReference type="Pfam" id="PF07690">
    <property type="entry name" value="MFS_1"/>
    <property type="match status" value="1"/>
</dbReference>
<reference evidence="9 10" key="1">
    <citation type="submission" date="2020-08" db="EMBL/GenBank/DDBJ databases">
        <title>Sequencing the genomes of 1000 actinobacteria strains.</title>
        <authorList>
            <person name="Klenk H.-P."/>
        </authorList>
    </citation>
    <scope>NUCLEOTIDE SEQUENCE [LARGE SCALE GENOMIC DNA]</scope>
    <source>
        <strain evidence="9 10">DSM 44936</strain>
    </source>
</reference>
<keyword evidence="5 8" id="KW-1133">Transmembrane helix</keyword>
<dbReference type="GO" id="GO:0022857">
    <property type="term" value="F:transmembrane transporter activity"/>
    <property type="evidence" value="ECO:0007669"/>
    <property type="project" value="InterPro"/>
</dbReference>
<sequence length="427" mass="44151">MGDVLTVTKENEAASPPSSLRDRLSRLLPPAGPGRLLVVCSAVSSVGNGLYLSGSAVYFIREVGLSSSQVGIGLSLIGLASLPINVPLGHLADRFGPREVTVALTLAKVVALGLVTLVANFPAYLLVVGLLGIADSGGQVSRGALISGLMGREGRVKLSAYLRSVFNAGFTLGVLAAGVVIAIDTRPAYLSLMWGNALAMLVAAALYLRLPRVPGTRGDKARDGDGGWLSLRDWPYLAVAQVAGIARLGPVLAAVGLPVWLVTQTEAPRALAAWLMAINTLMVVFLQVRAARGADTVAGAARLQRWTFLGLAAACVITGLAAGVPAVTATVIMVVAMVVFSLGEIWGEGARWGLRYELAPDHAQGRYGGLFSTGDALAAVAGPTLVTLLPERFGLGGWAVLAVLFAAGLLLSGPVIRWAERTRPVAA</sequence>
<dbReference type="PANTHER" id="PTHR23517:SF2">
    <property type="entry name" value="MULTIDRUG RESISTANCE PROTEIN MDTH"/>
    <property type="match status" value="1"/>
</dbReference>
<feature type="transmembrane region" description="Helical" evidence="8">
    <location>
        <begin position="367"/>
        <end position="389"/>
    </location>
</feature>
<dbReference type="InterPro" id="IPR036259">
    <property type="entry name" value="MFS_trans_sf"/>
</dbReference>
<evidence type="ECO:0000256" key="5">
    <source>
        <dbReference type="ARBA" id="ARBA00022989"/>
    </source>
</evidence>
<evidence type="ECO:0000256" key="7">
    <source>
        <dbReference type="SAM" id="MobiDB-lite"/>
    </source>
</evidence>
<keyword evidence="2" id="KW-0813">Transport</keyword>
<feature type="transmembrane region" description="Helical" evidence="8">
    <location>
        <begin position="160"/>
        <end position="183"/>
    </location>
</feature>
<evidence type="ECO:0000313" key="9">
    <source>
        <dbReference type="EMBL" id="MBB6475573.1"/>
    </source>
</evidence>
<feature type="transmembrane region" description="Helical" evidence="8">
    <location>
        <begin position="327"/>
        <end position="346"/>
    </location>
</feature>
<keyword evidence="4 8" id="KW-0812">Transmembrane</keyword>
<feature type="transmembrane region" description="Helical" evidence="8">
    <location>
        <begin position="72"/>
        <end position="89"/>
    </location>
</feature>
<dbReference type="InterPro" id="IPR011701">
    <property type="entry name" value="MFS"/>
</dbReference>
<feature type="transmembrane region" description="Helical" evidence="8">
    <location>
        <begin position="271"/>
        <end position="291"/>
    </location>
</feature>
<evidence type="ECO:0000256" key="3">
    <source>
        <dbReference type="ARBA" id="ARBA00022475"/>
    </source>
</evidence>
<feature type="transmembrane region" description="Helical" evidence="8">
    <location>
        <begin position="303"/>
        <end position="321"/>
    </location>
</feature>
<feature type="transmembrane region" description="Helical" evidence="8">
    <location>
        <begin position="109"/>
        <end position="133"/>
    </location>
</feature>
<evidence type="ECO:0000256" key="2">
    <source>
        <dbReference type="ARBA" id="ARBA00022448"/>
    </source>
</evidence>
<feature type="transmembrane region" description="Helical" evidence="8">
    <location>
        <begin position="36"/>
        <end position="60"/>
    </location>
</feature>
<dbReference type="AlphaFoldDB" id="A0A7X0IKC1"/>
<dbReference type="Proteomes" id="UP000555564">
    <property type="component" value="Unassembled WGS sequence"/>
</dbReference>
<evidence type="ECO:0000313" key="10">
    <source>
        <dbReference type="Proteomes" id="UP000555564"/>
    </source>
</evidence>
<evidence type="ECO:0000256" key="4">
    <source>
        <dbReference type="ARBA" id="ARBA00022692"/>
    </source>
</evidence>
<proteinExistence type="predicted"/>
<organism evidence="9 10">
    <name type="scientific">Sphaerisporangium rubeum</name>
    <dbReference type="NCBI Taxonomy" id="321317"/>
    <lineage>
        <taxon>Bacteria</taxon>
        <taxon>Bacillati</taxon>
        <taxon>Actinomycetota</taxon>
        <taxon>Actinomycetes</taxon>
        <taxon>Streptosporangiales</taxon>
        <taxon>Streptosporangiaceae</taxon>
        <taxon>Sphaerisporangium</taxon>
    </lineage>
</organism>